<proteinExistence type="predicted"/>
<dbReference type="InterPro" id="IPR050173">
    <property type="entry name" value="ABC_transporter_C-like"/>
</dbReference>
<dbReference type="Proteomes" id="UP000261520">
    <property type="component" value="Unplaced"/>
</dbReference>
<evidence type="ECO:0000313" key="4">
    <source>
        <dbReference type="Proteomes" id="UP000261520"/>
    </source>
</evidence>
<dbReference type="PANTHER" id="PTHR24223:SF357">
    <property type="entry name" value="ATP-BINDING CASSETTE SUB-FAMILY C MEMBER 4"/>
    <property type="match status" value="1"/>
</dbReference>
<dbReference type="Ensembl" id="ENSPMGT00000015537.1">
    <property type="protein sequence ID" value="ENSPMGP00000014567.1"/>
    <property type="gene ID" value="ENSPMGG00000011936.1"/>
</dbReference>
<accession>A0A3B4ABV8</accession>
<evidence type="ECO:0000256" key="2">
    <source>
        <dbReference type="ARBA" id="ARBA00022840"/>
    </source>
</evidence>
<name>A0A3B4ABV8_9GOBI</name>
<dbReference type="GO" id="GO:0005886">
    <property type="term" value="C:plasma membrane"/>
    <property type="evidence" value="ECO:0007669"/>
    <property type="project" value="TreeGrafter"/>
</dbReference>
<dbReference type="PANTHER" id="PTHR24223">
    <property type="entry name" value="ATP-BINDING CASSETTE SUB-FAMILY C"/>
    <property type="match status" value="1"/>
</dbReference>
<reference evidence="3" key="2">
    <citation type="submission" date="2025-09" db="UniProtKB">
        <authorList>
            <consortium name="Ensembl"/>
        </authorList>
    </citation>
    <scope>IDENTIFICATION</scope>
</reference>
<evidence type="ECO:0000256" key="1">
    <source>
        <dbReference type="ARBA" id="ARBA00022741"/>
    </source>
</evidence>
<keyword evidence="4" id="KW-1185">Reference proteome</keyword>
<evidence type="ECO:0000313" key="3">
    <source>
        <dbReference type="Ensembl" id="ENSPMGP00000014567.1"/>
    </source>
</evidence>
<dbReference type="STRING" id="409849.ENSPMGP00000014567"/>
<reference evidence="3" key="1">
    <citation type="submission" date="2025-08" db="UniProtKB">
        <authorList>
            <consortium name="Ensembl"/>
        </authorList>
    </citation>
    <scope>IDENTIFICATION</scope>
</reference>
<organism evidence="3 4">
    <name type="scientific">Periophthalmus magnuspinnatus</name>
    <dbReference type="NCBI Taxonomy" id="409849"/>
    <lineage>
        <taxon>Eukaryota</taxon>
        <taxon>Metazoa</taxon>
        <taxon>Chordata</taxon>
        <taxon>Craniata</taxon>
        <taxon>Vertebrata</taxon>
        <taxon>Euteleostomi</taxon>
        <taxon>Actinopterygii</taxon>
        <taxon>Neopterygii</taxon>
        <taxon>Teleostei</taxon>
        <taxon>Neoteleostei</taxon>
        <taxon>Acanthomorphata</taxon>
        <taxon>Gobiaria</taxon>
        <taxon>Gobiiformes</taxon>
        <taxon>Gobioidei</taxon>
        <taxon>Gobiidae</taxon>
        <taxon>Oxudercinae</taxon>
        <taxon>Periophthalmus</taxon>
    </lineage>
</organism>
<dbReference type="GO" id="GO:0005524">
    <property type="term" value="F:ATP binding"/>
    <property type="evidence" value="ECO:0007669"/>
    <property type="project" value="UniProtKB-KW"/>
</dbReference>
<protein>
    <submittedName>
        <fullName evidence="3">Uncharacterized protein</fullName>
    </submittedName>
</protein>
<dbReference type="AlphaFoldDB" id="A0A3B4ABV8"/>
<keyword evidence="2" id="KW-0067">ATP-binding</keyword>
<keyword evidence="1" id="KW-0547">Nucleotide-binding</keyword>
<sequence length="116" mass="13391">MDKFEKDGKTNPAATASFLSKIFFCWLNPLFSVGYKRSLEEDDMYDVLPEDRSQSLGQELQRHWEQNIQKSSKNMQPPSLSRAIICCYWKSYAVLGFFTLVEVSLTHTLTLPCSEK</sequence>
<dbReference type="GO" id="GO:0042626">
    <property type="term" value="F:ATPase-coupled transmembrane transporter activity"/>
    <property type="evidence" value="ECO:0007669"/>
    <property type="project" value="TreeGrafter"/>
</dbReference>